<dbReference type="FunFam" id="3.40.50.720:FF:000084">
    <property type="entry name" value="Short-chain dehydrogenase reductase"/>
    <property type="match status" value="1"/>
</dbReference>
<feature type="domain" description="Ketoreductase" evidence="3">
    <location>
        <begin position="9"/>
        <end position="191"/>
    </location>
</feature>
<proteinExistence type="inferred from homology"/>
<dbReference type="InterPro" id="IPR036291">
    <property type="entry name" value="NAD(P)-bd_dom_sf"/>
</dbReference>
<evidence type="ECO:0000313" key="5">
    <source>
        <dbReference type="Proteomes" id="UP000597507"/>
    </source>
</evidence>
<dbReference type="AlphaFoldDB" id="A0A8J2ZEN2"/>
<dbReference type="Pfam" id="PF00106">
    <property type="entry name" value="adh_short"/>
    <property type="match status" value="1"/>
</dbReference>
<dbReference type="InterPro" id="IPR020904">
    <property type="entry name" value="Sc_DH/Rdtase_CS"/>
</dbReference>
<dbReference type="InterPro" id="IPR057326">
    <property type="entry name" value="KR_dom"/>
</dbReference>
<sequence length="268" mass="27392">MSPPPLKGRRALVTGSTGGLGLAIAARLAAEGCGVMLHGLADPEEAEPARRALAERHGAPVLYCRADLADRTEIEALVCATERGLGGGVDILVNNAVTRHFGPVDALAPADWDADIAVNLTAAFHAIRLTLPGMRARGWGRILNMSSVYGLIGAAGRAGYVTTKTALIGLTRAVALETAREDITCNALCPGSTLTPAIETRLAPQLAAAGDDPAARAAVEAAFLADRQPSRRFIAADRVAAMAAFLCGPAGADITGAAIPIDGGWSAS</sequence>
<dbReference type="SMART" id="SM00822">
    <property type="entry name" value="PKS_KR"/>
    <property type="match status" value="1"/>
</dbReference>
<dbReference type="PANTHER" id="PTHR42879">
    <property type="entry name" value="3-OXOACYL-(ACYL-CARRIER-PROTEIN) REDUCTASE"/>
    <property type="match status" value="1"/>
</dbReference>
<accession>A0A8J2ZEN2</accession>
<dbReference type="EMBL" id="BMKS01000018">
    <property type="protein sequence ID" value="GGG48570.1"/>
    <property type="molecule type" value="Genomic_DNA"/>
</dbReference>
<comment type="similarity">
    <text evidence="1 2">Belongs to the short-chain dehydrogenases/reductases (SDR) family.</text>
</comment>
<comment type="caution">
    <text evidence="4">The sequence shown here is derived from an EMBL/GenBank/DDBJ whole genome shotgun (WGS) entry which is preliminary data.</text>
</comment>
<protein>
    <submittedName>
        <fullName evidence="4">Beta-D-hydroxybutyrate dehydrogenase</fullName>
    </submittedName>
</protein>
<dbReference type="PROSITE" id="PS00061">
    <property type="entry name" value="ADH_SHORT"/>
    <property type="match status" value="1"/>
</dbReference>
<dbReference type="PANTHER" id="PTHR42879:SF2">
    <property type="entry name" value="3-OXOACYL-[ACYL-CARRIER-PROTEIN] REDUCTASE FABG"/>
    <property type="match status" value="1"/>
</dbReference>
<gene>
    <name evidence="4" type="ORF">GCM10010964_39900</name>
</gene>
<evidence type="ECO:0000256" key="1">
    <source>
        <dbReference type="ARBA" id="ARBA00006484"/>
    </source>
</evidence>
<dbReference type="PRINTS" id="PR00081">
    <property type="entry name" value="GDHRDH"/>
</dbReference>
<evidence type="ECO:0000313" key="4">
    <source>
        <dbReference type="EMBL" id="GGG48570.1"/>
    </source>
</evidence>
<dbReference type="RefSeq" id="WP_188903476.1">
    <property type="nucleotide sequence ID" value="NZ_BMKS01000018.1"/>
</dbReference>
<evidence type="ECO:0000256" key="2">
    <source>
        <dbReference type="RuleBase" id="RU000363"/>
    </source>
</evidence>
<dbReference type="SUPFAM" id="SSF51735">
    <property type="entry name" value="NAD(P)-binding Rossmann-fold domains"/>
    <property type="match status" value="1"/>
</dbReference>
<keyword evidence="5" id="KW-1185">Reference proteome</keyword>
<dbReference type="InterPro" id="IPR050259">
    <property type="entry name" value="SDR"/>
</dbReference>
<dbReference type="InterPro" id="IPR002347">
    <property type="entry name" value="SDR_fam"/>
</dbReference>
<dbReference type="PRINTS" id="PR00080">
    <property type="entry name" value="SDRFAMILY"/>
</dbReference>
<dbReference type="GO" id="GO:0032787">
    <property type="term" value="P:monocarboxylic acid metabolic process"/>
    <property type="evidence" value="ECO:0007669"/>
    <property type="project" value="UniProtKB-ARBA"/>
</dbReference>
<name>A0A8J2ZEN2_9PROT</name>
<evidence type="ECO:0000259" key="3">
    <source>
        <dbReference type="SMART" id="SM00822"/>
    </source>
</evidence>
<dbReference type="Proteomes" id="UP000597507">
    <property type="component" value="Unassembled WGS sequence"/>
</dbReference>
<dbReference type="Gene3D" id="3.40.50.720">
    <property type="entry name" value="NAD(P)-binding Rossmann-like Domain"/>
    <property type="match status" value="1"/>
</dbReference>
<reference evidence="4 5" key="1">
    <citation type="journal article" date="2014" name="Int. J. Syst. Evol. Microbiol.">
        <title>Complete genome sequence of Corynebacterium casei LMG S-19264T (=DSM 44701T), isolated from a smear-ripened cheese.</title>
        <authorList>
            <consortium name="US DOE Joint Genome Institute (JGI-PGF)"/>
            <person name="Walter F."/>
            <person name="Albersmeier A."/>
            <person name="Kalinowski J."/>
            <person name="Ruckert C."/>
        </authorList>
    </citation>
    <scope>NUCLEOTIDE SEQUENCE [LARGE SCALE GENOMIC DNA]</scope>
    <source>
        <strain evidence="4 5">CGMCC 1.16330</strain>
    </source>
</reference>
<organism evidence="4 5">
    <name type="scientific">Caldovatus sediminis</name>
    <dbReference type="NCBI Taxonomy" id="2041189"/>
    <lineage>
        <taxon>Bacteria</taxon>
        <taxon>Pseudomonadati</taxon>
        <taxon>Pseudomonadota</taxon>
        <taxon>Alphaproteobacteria</taxon>
        <taxon>Acetobacterales</taxon>
        <taxon>Roseomonadaceae</taxon>
        <taxon>Caldovatus</taxon>
    </lineage>
</organism>